<evidence type="ECO:0008006" key="3">
    <source>
        <dbReference type="Google" id="ProtNLM"/>
    </source>
</evidence>
<comment type="caution">
    <text evidence="1">The sequence shown here is derived from an EMBL/GenBank/DDBJ whole genome shotgun (WGS) entry which is preliminary data.</text>
</comment>
<evidence type="ECO:0000313" key="1">
    <source>
        <dbReference type="EMBL" id="MBF9219476.1"/>
    </source>
</evidence>
<evidence type="ECO:0000313" key="2">
    <source>
        <dbReference type="Proteomes" id="UP000618931"/>
    </source>
</evidence>
<sequence>MQPRPASLPALDYLQYQFRPDLQVLVGRWLRQPTEAELHAGYQRLLEVAEACGARLWLVDARRRDHANQQGTAWMMEHFLPQLPQRLGRPVHMAYLFMPTHLYELEHDATVPPLTYFEGREYHVERFTEEQAAMQWLAACRAHEDLPA</sequence>
<name>A0ABS0HXQ9_9BACT</name>
<proteinExistence type="predicted"/>
<dbReference type="Proteomes" id="UP000618931">
    <property type="component" value="Unassembled WGS sequence"/>
</dbReference>
<organism evidence="1 2">
    <name type="scientific">Hymenobacter ruricola</name>
    <dbReference type="NCBI Taxonomy" id="2791023"/>
    <lineage>
        <taxon>Bacteria</taxon>
        <taxon>Pseudomonadati</taxon>
        <taxon>Bacteroidota</taxon>
        <taxon>Cytophagia</taxon>
        <taxon>Cytophagales</taxon>
        <taxon>Hymenobacteraceae</taxon>
        <taxon>Hymenobacter</taxon>
    </lineage>
</organism>
<dbReference type="RefSeq" id="WP_196290968.1">
    <property type="nucleotide sequence ID" value="NZ_JADQDM010000001.1"/>
</dbReference>
<dbReference type="EMBL" id="JADQDM010000001">
    <property type="protein sequence ID" value="MBF9219476.1"/>
    <property type="molecule type" value="Genomic_DNA"/>
</dbReference>
<accession>A0ABS0HXQ9</accession>
<gene>
    <name evidence="1" type="ORF">I2H31_00035</name>
</gene>
<protein>
    <recommendedName>
        <fullName evidence="3">STAS/SEC14 domain-containing protein</fullName>
    </recommendedName>
</protein>
<reference evidence="1 2" key="1">
    <citation type="submission" date="2020-11" db="EMBL/GenBank/DDBJ databases">
        <authorList>
            <person name="Kim M.K."/>
        </authorList>
    </citation>
    <scope>NUCLEOTIDE SEQUENCE [LARGE SCALE GENOMIC DNA]</scope>
    <source>
        <strain evidence="1 2">BT662</strain>
    </source>
</reference>
<keyword evidence="2" id="KW-1185">Reference proteome</keyword>